<evidence type="ECO:0000313" key="2">
    <source>
        <dbReference type="EMBL" id="KAG2266662.1"/>
    </source>
</evidence>
<dbReference type="AlphaFoldDB" id="A0A8X7QAP8"/>
<dbReference type="Pfam" id="PF24626">
    <property type="entry name" value="SH3_Tf2-1"/>
    <property type="match status" value="1"/>
</dbReference>
<dbReference type="InterPro" id="IPR056924">
    <property type="entry name" value="SH3_Tf2-1"/>
</dbReference>
<proteinExistence type="predicted"/>
<evidence type="ECO:0000259" key="1">
    <source>
        <dbReference type="Pfam" id="PF24626"/>
    </source>
</evidence>
<evidence type="ECO:0000313" key="3">
    <source>
        <dbReference type="Proteomes" id="UP000886595"/>
    </source>
</evidence>
<organism evidence="2 3">
    <name type="scientific">Brassica carinata</name>
    <name type="common">Ethiopian mustard</name>
    <name type="synonym">Abyssinian cabbage</name>
    <dbReference type="NCBI Taxonomy" id="52824"/>
    <lineage>
        <taxon>Eukaryota</taxon>
        <taxon>Viridiplantae</taxon>
        <taxon>Streptophyta</taxon>
        <taxon>Embryophyta</taxon>
        <taxon>Tracheophyta</taxon>
        <taxon>Spermatophyta</taxon>
        <taxon>Magnoliopsida</taxon>
        <taxon>eudicotyledons</taxon>
        <taxon>Gunneridae</taxon>
        <taxon>Pentapetalae</taxon>
        <taxon>rosids</taxon>
        <taxon>malvids</taxon>
        <taxon>Brassicales</taxon>
        <taxon>Brassicaceae</taxon>
        <taxon>Brassiceae</taxon>
        <taxon>Brassica</taxon>
    </lineage>
</organism>
<dbReference type="Proteomes" id="UP000886595">
    <property type="component" value="Unassembled WGS sequence"/>
</dbReference>
<reference evidence="2 3" key="1">
    <citation type="submission" date="2020-02" db="EMBL/GenBank/DDBJ databases">
        <authorList>
            <person name="Ma Q."/>
            <person name="Huang Y."/>
            <person name="Song X."/>
            <person name="Pei D."/>
        </authorList>
    </citation>
    <scope>NUCLEOTIDE SEQUENCE [LARGE SCALE GENOMIC DNA]</scope>
    <source>
        <strain evidence="2">Sxm20200214</strain>
        <tissue evidence="2">Leaf</tissue>
    </source>
</reference>
<sequence>MDFVANVSHIHQRVHDNLQVSSAKYKEAADRHHRDVQFSVGDKVWAVLTKECFPPHEYNKLKARKIGPLDILEKINANAYRVSLPSHVRCSDVFNVKHLVPFVSHDEPEDSRTNLFLPRET</sequence>
<dbReference type="EMBL" id="JAAMPC010000014">
    <property type="protein sequence ID" value="KAG2266662.1"/>
    <property type="molecule type" value="Genomic_DNA"/>
</dbReference>
<dbReference type="PANTHER" id="PTHR35046:SF18">
    <property type="entry name" value="RNA-DIRECTED DNA POLYMERASE"/>
    <property type="match status" value="1"/>
</dbReference>
<feature type="domain" description="Tf2-1-like SH3-like" evidence="1">
    <location>
        <begin position="41"/>
        <end position="102"/>
    </location>
</feature>
<comment type="caution">
    <text evidence="2">The sequence shown here is derived from an EMBL/GenBank/DDBJ whole genome shotgun (WGS) entry which is preliminary data.</text>
</comment>
<name>A0A8X7QAP8_BRACI</name>
<dbReference type="PANTHER" id="PTHR35046">
    <property type="entry name" value="ZINC KNUCKLE (CCHC-TYPE) FAMILY PROTEIN"/>
    <property type="match status" value="1"/>
</dbReference>
<keyword evidence="3" id="KW-1185">Reference proteome</keyword>
<accession>A0A8X7QAP8</accession>
<dbReference type="OrthoDB" id="1111071at2759"/>
<gene>
    <name evidence="2" type="ORF">Bca52824_073741</name>
</gene>
<protein>
    <recommendedName>
        <fullName evidence="1">Tf2-1-like SH3-like domain-containing protein</fullName>
    </recommendedName>
</protein>